<accession>A0ABW2LT15</accession>
<keyword evidence="4" id="KW-0808">Transferase</keyword>
<evidence type="ECO:0000256" key="4">
    <source>
        <dbReference type="ARBA" id="ARBA00022679"/>
    </source>
</evidence>
<organism evidence="9 10">
    <name type="scientific">Saccharopolyspora griseoalba</name>
    <dbReference type="NCBI Taxonomy" id="1431848"/>
    <lineage>
        <taxon>Bacteria</taxon>
        <taxon>Bacillati</taxon>
        <taxon>Actinomycetota</taxon>
        <taxon>Actinomycetes</taxon>
        <taxon>Pseudonocardiales</taxon>
        <taxon>Pseudonocardiaceae</taxon>
        <taxon>Saccharopolyspora</taxon>
    </lineage>
</organism>
<evidence type="ECO:0000313" key="10">
    <source>
        <dbReference type="Proteomes" id="UP001596504"/>
    </source>
</evidence>
<dbReference type="PANTHER" id="PTHR45436:SF5">
    <property type="entry name" value="SENSOR HISTIDINE KINASE TRCS"/>
    <property type="match status" value="1"/>
</dbReference>
<dbReference type="EMBL" id="JBHTCJ010000016">
    <property type="protein sequence ID" value="MFC7344415.1"/>
    <property type="molecule type" value="Genomic_DNA"/>
</dbReference>
<feature type="domain" description="Histidine kinase/HSP90-like ATPase" evidence="8">
    <location>
        <begin position="524"/>
        <end position="637"/>
    </location>
</feature>
<dbReference type="EC" id="2.7.13.3" evidence="2"/>
<feature type="transmembrane region" description="Helical" evidence="7">
    <location>
        <begin position="312"/>
        <end position="334"/>
    </location>
</feature>
<dbReference type="Pfam" id="PF08376">
    <property type="entry name" value="NIT"/>
    <property type="match status" value="1"/>
</dbReference>
<dbReference type="InterPro" id="IPR050428">
    <property type="entry name" value="TCS_sensor_his_kinase"/>
</dbReference>
<reference evidence="10" key="1">
    <citation type="journal article" date="2019" name="Int. J. Syst. Evol. Microbiol.">
        <title>The Global Catalogue of Microorganisms (GCM) 10K type strain sequencing project: providing services to taxonomists for standard genome sequencing and annotation.</title>
        <authorList>
            <consortium name="The Broad Institute Genomics Platform"/>
            <consortium name="The Broad Institute Genome Sequencing Center for Infectious Disease"/>
            <person name="Wu L."/>
            <person name="Ma J."/>
        </authorList>
    </citation>
    <scope>NUCLEOTIDE SEQUENCE [LARGE SCALE GENOMIC DNA]</scope>
    <source>
        <strain evidence="10">WLHS5</strain>
    </source>
</reference>
<evidence type="ECO:0000313" key="9">
    <source>
        <dbReference type="EMBL" id="MFC7344415.1"/>
    </source>
</evidence>
<evidence type="ECO:0000256" key="1">
    <source>
        <dbReference type="ARBA" id="ARBA00000085"/>
    </source>
</evidence>
<feature type="compositionally biased region" description="Polar residues" evidence="6">
    <location>
        <begin position="687"/>
        <end position="713"/>
    </location>
</feature>
<evidence type="ECO:0000256" key="5">
    <source>
        <dbReference type="ARBA" id="ARBA00022777"/>
    </source>
</evidence>
<evidence type="ECO:0000256" key="2">
    <source>
        <dbReference type="ARBA" id="ARBA00012438"/>
    </source>
</evidence>
<keyword evidence="7" id="KW-0812">Transmembrane</keyword>
<dbReference type="RefSeq" id="WP_380672175.1">
    <property type="nucleotide sequence ID" value="NZ_JBHTCJ010000016.1"/>
</dbReference>
<feature type="transmembrane region" description="Helical" evidence="7">
    <location>
        <begin position="20"/>
        <end position="41"/>
    </location>
</feature>
<feature type="region of interest" description="Disordered" evidence="6">
    <location>
        <begin position="663"/>
        <end position="738"/>
    </location>
</feature>
<comment type="caution">
    <text evidence="9">The sequence shown here is derived from an EMBL/GenBank/DDBJ whole genome shotgun (WGS) entry which is preliminary data.</text>
</comment>
<evidence type="ECO:0000256" key="6">
    <source>
        <dbReference type="SAM" id="MobiDB-lite"/>
    </source>
</evidence>
<keyword evidence="3" id="KW-0597">Phosphoprotein</keyword>
<dbReference type="InterPro" id="IPR036890">
    <property type="entry name" value="HATPase_C_sf"/>
</dbReference>
<evidence type="ECO:0000256" key="7">
    <source>
        <dbReference type="SAM" id="Phobius"/>
    </source>
</evidence>
<dbReference type="Gene3D" id="3.30.565.10">
    <property type="entry name" value="Histidine kinase-like ATPase, C-terminal domain"/>
    <property type="match status" value="1"/>
</dbReference>
<dbReference type="InterPro" id="IPR013587">
    <property type="entry name" value="Nitrate/nitrite_sensing"/>
</dbReference>
<keyword evidence="10" id="KW-1185">Reference proteome</keyword>
<comment type="catalytic activity">
    <reaction evidence="1">
        <text>ATP + protein L-histidine = ADP + protein N-phospho-L-histidine.</text>
        <dbReference type="EC" id="2.7.13.3"/>
    </reaction>
</comment>
<name>A0ABW2LT15_9PSEU</name>
<dbReference type="InterPro" id="IPR003594">
    <property type="entry name" value="HATPase_dom"/>
</dbReference>
<keyword evidence="7" id="KW-0472">Membrane</keyword>
<keyword evidence="7" id="KW-1133">Transmembrane helix</keyword>
<evidence type="ECO:0000259" key="8">
    <source>
        <dbReference type="SMART" id="SM00387"/>
    </source>
</evidence>
<gene>
    <name evidence="9" type="ORF">ACFQRI_23670</name>
</gene>
<dbReference type="SMART" id="SM00387">
    <property type="entry name" value="HATPase_c"/>
    <property type="match status" value="1"/>
</dbReference>
<protein>
    <recommendedName>
        <fullName evidence="2">histidine kinase</fullName>
        <ecNumber evidence="2">2.7.13.3</ecNumber>
    </recommendedName>
</protein>
<dbReference type="Pfam" id="PF02518">
    <property type="entry name" value="HATPase_c"/>
    <property type="match status" value="1"/>
</dbReference>
<evidence type="ECO:0000256" key="3">
    <source>
        <dbReference type="ARBA" id="ARBA00022553"/>
    </source>
</evidence>
<dbReference type="Proteomes" id="UP001596504">
    <property type="component" value="Unassembled WGS sequence"/>
</dbReference>
<dbReference type="SUPFAM" id="SSF55874">
    <property type="entry name" value="ATPase domain of HSP90 chaperone/DNA topoisomerase II/histidine kinase"/>
    <property type="match status" value="1"/>
</dbReference>
<dbReference type="PANTHER" id="PTHR45436">
    <property type="entry name" value="SENSOR HISTIDINE KINASE YKOH"/>
    <property type="match status" value="1"/>
</dbReference>
<sequence>MTRSSPDTGHQSIRAGLTRVGLVPAIILLAIWLVFTTVPVYQAIHTRATAAQVRDVAVPAVTALDELRTERGRSVEVLSGLAAADELRRERDEADPRIAGLRQALRELAENGPAPVAAEARDLDSLLTQLPRQRRRVDTGQANRAETLDYYGRVLDSGMELFETRTRLGPDLDSGHAGHVATELFRAAEQMSGAAALGAAALAEGEFTRDEHLEFTRLIGAYRDTLETELPAAQGRAEELGRELTGAGPWQQLSELEDQLVEFPPQRSGSFDVDSGEWQRTTGEVADDLSGIALAQVRASADLGVHNADGRLTGIVVSGLVALAAMLLGILLAVRNARQLVNKHLVSRLESLRDDTLALASHRLPGVVERLERGEEVDAQAELAPLDYGADEIGQVADAFNTAHHTAISAAINQNQAKSGANKVFLGIAHRNQGLVHRQLKVLDEMERSEEHPERLDGLFRLDHLATRARRNAENLIILAGEKPGRQWRKPVRLVDVVRSAVAETEHYYRFRVHPTPDVSLIGAAVGDVIHLLAELMDNATSFSTPRSQVEVRSSDTPRGVLVQIADEGLGMRPEDLAAANALLSSAPKFEDITLRGDSRLGLFVVARLAARRGIEVDLRKGHEQGTIAFVLLPPDIVADESVPGMPAPAEVEVTRPVPVVAEPQFPSADPDDPNELPRRVPGGGRTSQEVPVSGDTAPQTPERTRGNMTAFQKGTVEARRDAAAADHPRRSEEQRSK</sequence>
<keyword evidence="5" id="KW-0418">Kinase</keyword>
<feature type="compositionally biased region" description="Basic and acidic residues" evidence="6">
    <location>
        <begin position="717"/>
        <end position="738"/>
    </location>
</feature>
<proteinExistence type="predicted"/>